<dbReference type="PANTHER" id="PTHR23416">
    <property type="entry name" value="SIALIC ACID SYNTHASE-RELATED"/>
    <property type="match status" value="1"/>
</dbReference>
<evidence type="ECO:0000256" key="1">
    <source>
        <dbReference type="ARBA" id="ARBA00007274"/>
    </source>
</evidence>
<gene>
    <name evidence="5" type="ORF">EW146_g5141</name>
</gene>
<sequence>MPEPSAAFVEEKRQETTPVQDATAGLTERQKMEQGLPYLAMADPTLIQARLRARGLIQRYNTFPWPTSGMDYFGPDERRSILAQLFNLTLEEVKTNPLEIEPPFYCDYGDNITFNQDNYWTHGFADTCFVSAKRGPFYSNFNLTILDCAKVTFGARVIIGPGVHVYAATHSTEIDERMAGYERAYPVEIGDDCWIGGNVVICGPCNIGKGPSLLSSSSDHSLMPEISAGVTVASCSFVRGDFPDYCVIGGTPARILKRLQPPSQSADLDKYRPLDITGVGQSSKQ</sequence>
<dbReference type="Pfam" id="PF12464">
    <property type="entry name" value="Mac"/>
    <property type="match status" value="1"/>
</dbReference>
<dbReference type="SUPFAM" id="SSF51161">
    <property type="entry name" value="Trimeric LpxA-like enzymes"/>
    <property type="match status" value="1"/>
</dbReference>
<feature type="region of interest" description="Disordered" evidence="3">
    <location>
        <begin position="264"/>
        <end position="285"/>
    </location>
</feature>
<dbReference type="GO" id="GO:0016407">
    <property type="term" value="F:acetyltransferase activity"/>
    <property type="evidence" value="ECO:0007669"/>
    <property type="project" value="InterPro"/>
</dbReference>
<dbReference type="EMBL" id="SGPL01000216">
    <property type="protein sequence ID" value="THH15318.1"/>
    <property type="molecule type" value="Genomic_DNA"/>
</dbReference>
<protein>
    <recommendedName>
        <fullName evidence="4">Maltose/galactoside acetyltransferase domain-containing protein</fullName>
    </recommendedName>
</protein>
<dbReference type="AlphaFoldDB" id="A0A4S4LU79"/>
<name>A0A4S4LU79_9AGAM</name>
<evidence type="ECO:0000259" key="4">
    <source>
        <dbReference type="SMART" id="SM01266"/>
    </source>
</evidence>
<evidence type="ECO:0000256" key="3">
    <source>
        <dbReference type="SAM" id="MobiDB-lite"/>
    </source>
</evidence>
<organism evidence="5 6">
    <name type="scientific">Bondarzewia mesenterica</name>
    <dbReference type="NCBI Taxonomy" id="1095465"/>
    <lineage>
        <taxon>Eukaryota</taxon>
        <taxon>Fungi</taxon>
        <taxon>Dikarya</taxon>
        <taxon>Basidiomycota</taxon>
        <taxon>Agaricomycotina</taxon>
        <taxon>Agaricomycetes</taxon>
        <taxon>Russulales</taxon>
        <taxon>Bondarzewiaceae</taxon>
        <taxon>Bondarzewia</taxon>
    </lineage>
</organism>
<accession>A0A4S4LU79</accession>
<comment type="similarity">
    <text evidence="1">Belongs to the transferase hexapeptide repeat family.</text>
</comment>
<evidence type="ECO:0000313" key="5">
    <source>
        <dbReference type="EMBL" id="THH15318.1"/>
    </source>
</evidence>
<dbReference type="InterPro" id="IPR024688">
    <property type="entry name" value="Mac_dom"/>
</dbReference>
<keyword evidence="2" id="KW-0808">Transferase</keyword>
<feature type="domain" description="Maltose/galactoside acetyltransferase" evidence="4">
    <location>
        <begin position="29"/>
        <end position="91"/>
    </location>
</feature>
<dbReference type="GO" id="GO:0008374">
    <property type="term" value="F:O-acyltransferase activity"/>
    <property type="evidence" value="ECO:0007669"/>
    <property type="project" value="TreeGrafter"/>
</dbReference>
<reference evidence="5 6" key="1">
    <citation type="submission" date="2019-02" db="EMBL/GenBank/DDBJ databases">
        <title>Genome sequencing of the rare red list fungi Bondarzewia mesenterica.</title>
        <authorList>
            <person name="Buettner E."/>
            <person name="Kellner H."/>
        </authorList>
    </citation>
    <scope>NUCLEOTIDE SEQUENCE [LARGE SCALE GENOMIC DNA]</scope>
    <source>
        <strain evidence="5 6">DSM 108281</strain>
    </source>
</reference>
<evidence type="ECO:0000256" key="2">
    <source>
        <dbReference type="ARBA" id="ARBA00022679"/>
    </source>
</evidence>
<keyword evidence="6" id="KW-1185">Reference proteome</keyword>
<dbReference type="SMART" id="SM01266">
    <property type="entry name" value="Mac"/>
    <property type="match status" value="1"/>
</dbReference>
<dbReference type="InterPro" id="IPR011004">
    <property type="entry name" value="Trimer_LpxA-like_sf"/>
</dbReference>
<dbReference type="CDD" id="cd03357">
    <property type="entry name" value="LbH_MAT_GAT"/>
    <property type="match status" value="1"/>
</dbReference>
<evidence type="ECO:0000313" key="6">
    <source>
        <dbReference type="Proteomes" id="UP000310158"/>
    </source>
</evidence>
<dbReference type="InterPro" id="IPR051159">
    <property type="entry name" value="Hexapeptide_acetyltransf"/>
</dbReference>
<feature type="region of interest" description="Disordered" evidence="3">
    <location>
        <begin position="1"/>
        <end position="21"/>
    </location>
</feature>
<dbReference type="OrthoDB" id="25818at2759"/>
<dbReference type="PANTHER" id="PTHR23416:SF23">
    <property type="entry name" value="ACETYLTRANSFERASE C18B11.09C-RELATED"/>
    <property type="match status" value="1"/>
</dbReference>
<dbReference type="Proteomes" id="UP000310158">
    <property type="component" value="Unassembled WGS sequence"/>
</dbReference>
<dbReference type="Gene3D" id="2.160.10.10">
    <property type="entry name" value="Hexapeptide repeat proteins"/>
    <property type="match status" value="1"/>
</dbReference>
<proteinExistence type="inferred from homology"/>
<comment type="caution">
    <text evidence="5">The sequence shown here is derived from an EMBL/GenBank/DDBJ whole genome shotgun (WGS) entry which is preliminary data.</text>
</comment>